<dbReference type="AlphaFoldDB" id="A0A834WFC6"/>
<protein>
    <submittedName>
        <fullName evidence="2">E3 ubiquitin-protein ligase BRE1-like 2 isoform X1</fullName>
    </submittedName>
</protein>
<gene>
    <name evidence="2" type="ORF">G2W53_029028</name>
</gene>
<organism evidence="2 3">
    <name type="scientific">Senna tora</name>
    <dbReference type="NCBI Taxonomy" id="362788"/>
    <lineage>
        <taxon>Eukaryota</taxon>
        <taxon>Viridiplantae</taxon>
        <taxon>Streptophyta</taxon>
        <taxon>Embryophyta</taxon>
        <taxon>Tracheophyta</taxon>
        <taxon>Spermatophyta</taxon>
        <taxon>Magnoliopsida</taxon>
        <taxon>eudicotyledons</taxon>
        <taxon>Gunneridae</taxon>
        <taxon>Pentapetalae</taxon>
        <taxon>rosids</taxon>
        <taxon>fabids</taxon>
        <taxon>Fabales</taxon>
        <taxon>Fabaceae</taxon>
        <taxon>Caesalpinioideae</taxon>
        <taxon>Cassia clade</taxon>
        <taxon>Senna</taxon>
    </lineage>
</organism>
<accession>A0A834WFC6</accession>
<keyword evidence="3" id="KW-1185">Reference proteome</keyword>
<sequence>MDNADCDEPEKKRPHLSSVSSPVARNSTNPWTNNKCMAMQVAIVRVEVLVMRMHVMVTCSDDMVLRHFGSGTTTAVVVLDSGCHVLEGCGCGGKVVEIVILSL</sequence>
<name>A0A834WFC6_9FABA</name>
<feature type="region of interest" description="Disordered" evidence="1">
    <location>
        <begin position="1"/>
        <end position="32"/>
    </location>
</feature>
<evidence type="ECO:0000256" key="1">
    <source>
        <dbReference type="SAM" id="MobiDB-lite"/>
    </source>
</evidence>
<evidence type="ECO:0000313" key="3">
    <source>
        <dbReference type="Proteomes" id="UP000634136"/>
    </source>
</evidence>
<feature type="compositionally biased region" description="Polar residues" evidence="1">
    <location>
        <begin position="17"/>
        <end position="32"/>
    </location>
</feature>
<reference evidence="2" key="1">
    <citation type="submission" date="2020-09" db="EMBL/GenBank/DDBJ databases">
        <title>Genome-Enabled Discovery of Anthraquinone Biosynthesis in Senna tora.</title>
        <authorList>
            <person name="Kang S.-H."/>
            <person name="Pandey R.P."/>
            <person name="Lee C.-M."/>
            <person name="Sim J.-S."/>
            <person name="Jeong J.-T."/>
            <person name="Choi B.-S."/>
            <person name="Jung M."/>
            <person name="Ginzburg D."/>
            <person name="Zhao K."/>
            <person name="Won S.Y."/>
            <person name="Oh T.-J."/>
            <person name="Yu Y."/>
            <person name="Kim N.-H."/>
            <person name="Lee O.R."/>
            <person name="Lee T.-H."/>
            <person name="Bashyal P."/>
            <person name="Kim T.-S."/>
            <person name="Lee W.-H."/>
            <person name="Kawkins C."/>
            <person name="Kim C.-K."/>
            <person name="Kim J.S."/>
            <person name="Ahn B.O."/>
            <person name="Rhee S.Y."/>
            <person name="Sohng J.K."/>
        </authorList>
    </citation>
    <scope>NUCLEOTIDE SEQUENCE</scope>
    <source>
        <tissue evidence="2">Leaf</tissue>
    </source>
</reference>
<comment type="caution">
    <text evidence="2">The sequence shown here is derived from an EMBL/GenBank/DDBJ whole genome shotgun (WGS) entry which is preliminary data.</text>
</comment>
<evidence type="ECO:0000313" key="2">
    <source>
        <dbReference type="EMBL" id="KAF7815059.1"/>
    </source>
</evidence>
<proteinExistence type="predicted"/>
<dbReference type="EMBL" id="JAAIUW010000009">
    <property type="protein sequence ID" value="KAF7815059.1"/>
    <property type="molecule type" value="Genomic_DNA"/>
</dbReference>
<dbReference type="OrthoDB" id="10603027at2759"/>
<dbReference type="Proteomes" id="UP000634136">
    <property type="component" value="Unassembled WGS sequence"/>
</dbReference>